<accession>A0ABY5E0C0</accession>
<gene>
    <name evidence="1" type="ORF">NBH00_10620</name>
</gene>
<protein>
    <submittedName>
        <fullName evidence="1">Uncharacterized protein</fullName>
    </submittedName>
</protein>
<sequence>MPTEKLMPQLTTDETVAADRLFEELLAEFGGATVRGLDTARRPVSAAETATARTEVA</sequence>
<evidence type="ECO:0000313" key="1">
    <source>
        <dbReference type="EMBL" id="UTI66644.1"/>
    </source>
</evidence>
<keyword evidence="2" id="KW-1185">Reference proteome</keyword>
<dbReference type="EMBL" id="CP098502">
    <property type="protein sequence ID" value="UTI66644.1"/>
    <property type="molecule type" value="Genomic_DNA"/>
</dbReference>
<organism evidence="1 2">
    <name type="scientific">Paraconexibacter antarcticus</name>
    <dbReference type="NCBI Taxonomy" id="2949664"/>
    <lineage>
        <taxon>Bacteria</taxon>
        <taxon>Bacillati</taxon>
        <taxon>Actinomycetota</taxon>
        <taxon>Thermoleophilia</taxon>
        <taxon>Solirubrobacterales</taxon>
        <taxon>Paraconexibacteraceae</taxon>
        <taxon>Paraconexibacter</taxon>
    </lineage>
</organism>
<evidence type="ECO:0000313" key="2">
    <source>
        <dbReference type="Proteomes" id="UP001056035"/>
    </source>
</evidence>
<name>A0ABY5E0C0_9ACTN</name>
<reference evidence="1 2" key="1">
    <citation type="submission" date="2022-06" db="EMBL/GenBank/DDBJ databases">
        <title>Paraconexibacter antarcticus.</title>
        <authorList>
            <person name="Kim C.S."/>
        </authorList>
    </citation>
    <scope>NUCLEOTIDE SEQUENCE [LARGE SCALE GENOMIC DNA]</scope>
    <source>
        <strain evidence="1 2">02-257</strain>
    </source>
</reference>
<dbReference type="RefSeq" id="WP_254573312.1">
    <property type="nucleotide sequence ID" value="NZ_CP098502.1"/>
</dbReference>
<proteinExistence type="predicted"/>
<dbReference type="Proteomes" id="UP001056035">
    <property type="component" value="Chromosome"/>
</dbReference>